<comment type="caution">
    <text evidence="2">The sequence shown here is derived from an EMBL/GenBank/DDBJ whole genome shotgun (WGS) entry which is preliminary data.</text>
</comment>
<dbReference type="AlphaFoldDB" id="A0A7W0CTU5"/>
<dbReference type="Proteomes" id="UP000530928">
    <property type="component" value="Unassembled WGS sequence"/>
</dbReference>
<dbReference type="GO" id="GO:0016755">
    <property type="term" value="F:aminoacyltransferase activity"/>
    <property type="evidence" value="ECO:0007669"/>
    <property type="project" value="InterPro"/>
</dbReference>
<feature type="region of interest" description="Disordered" evidence="1">
    <location>
        <begin position="214"/>
        <end position="245"/>
    </location>
</feature>
<dbReference type="Gene3D" id="3.40.50.11710">
    <property type="entry name" value="Cyclodipeptide synthase"/>
    <property type="match status" value="1"/>
</dbReference>
<evidence type="ECO:0000313" key="3">
    <source>
        <dbReference type="Proteomes" id="UP000530928"/>
    </source>
</evidence>
<name>A0A7W0CTU5_9ACTN</name>
<gene>
    <name evidence="2" type="ORF">HNR30_008634</name>
</gene>
<accession>A0A7W0CTU5</accession>
<organism evidence="2 3">
    <name type="scientific">Nonomuraea soli</name>
    <dbReference type="NCBI Taxonomy" id="1032476"/>
    <lineage>
        <taxon>Bacteria</taxon>
        <taxon>Bacillati</taxon>
        <taxon>Actinomycetota</taxon>
        <taxon>Actinomycetes</taxon>
        <taxon>Streptosporangiales</taxon>
        <taxon>Streptosporangiaceae</taxon>
        <taxon>Nonomuraea</taxon>
    </lineage>
</organism>
<sequence length="245" mass="27073">MGRMVRYRVRVARHEGPDWRQCDSCHLIISVGQPYHEGDKLCALLGWVEARFATVHVTVADTLYRHNGGELGGGEVAETRRRGDAWLERNRGVLGAATIHRWDDWLAHPGYPEARRRIDRFLADQLLFAELVDRHVTAVVARLAARGVSAGDRAGYTAYLVEELACMELFSRVLSAVEVYPGSLGLAMEGCRRLDGAPPGLVVRRNVQVDFRRRLGPAQSQPQDEDQAQQDGGADADADPHGGQG</sequence>
<evidence type="ECO:0000313" key="2">
    <source>
        <dbReference type="EMBL" id="MBA2897238.1"/>
    </source>
</evidence>
<dbReference type="EMBL" id="JACDUR010000010">
    <property type="protein sequence ID" value="MBA2897238.1"/>
    <property type="molecule type" value="Genomic_DNA"/>
</dbReference>
<proteinExistence type="predicted"/>
<keyword evidence="3" id="KW-1185">Reference proteome</keyword>
<dbReference type="InterPro" id="IPR038622">
    <property type="entry name" value="CDPS_sf"/>
</dbReference>
<reference evidence="2 3" key="1">
    <citation type="submission" date="2020-07" db="EMBL/GenBank/DDBJ databases">
        <title>Genomic Encyclopedia of Type Strains, Phase IV (KMG-IV): sequencing the most valuable type-strain genomes for metagenomic binning, comparative biology and taxonomic classification.</title>
        <authorList>
            <person name="Goeker M."/>
        </authorList>
    </citation>
    <scope>NUCLEOTIDE SEQUENCE [LARGE SCALE GENOMIC DNA]</scope>
    <source>
        <strain evidence="2 3">DSM 45533</strain>
    </source>
</reference>
<evidence type="ECO:0000256" key="1">
    <source>
        <dbReference type="SAM" id="MobiDB-lite"/>
    </source>
</evidence>
<protein>
    <submittedName>
        <fullName evidence="2">tRNA-dependent cyclodipeptide synthase</fullName>
    </submittedName>
</protein>